<dbReference type="FunCoup" id="D8TKR9">
    <property type="interactions" value="1444"/>
</dbReference>
<dbReference type="eggNOG" id="KOG0649">
    <property type="taxonomic scope" value="Eukaryota"/>
</dbReference>
<dbReference type="SUPFAM" id="SSF50978">
    <property type="entry name" value="WD40 repeat-like"/>
    <property type="match status" value="1"/>
</dbReference>
<dbReference type="STRING" id="3068.D8TKR9"/>
<keyword evidence="3" id="KW-0677">Repeat</keyword>
<dbReference type="Gene3D" id="2.130.10.10">
    <property type="entry name" value="YVTN repeat-like/Quinoprotein amine dehydrogenase"/>
    <property type="match status" value="1"/>
</dbReference>
<dbReference type="PROSITE" id="PS50294">
    <property type="entry name" value="WD_REPEATS_REGION"/>
    <property type="match status" value="1"/>
</dbReference>
<dbReference type="PROSITE" id="PS00678">
    <property type="entry name" value="WD_REPEATS_1"/>
    <property type="match status" value="1"/>
</dbReference>
<dbReference type="RefSeq" id="XP_002946885.1">
    <property type="nucleotide sequence ID" value="XM_002946839.1"/>
</dbReference>
<proteinExistence type="inferred from homology"/>
<dbReference type="InterPro" id="IPR015943">
    <property type="entry name" value="WD40/YVTN_repeat-like_dom_sf"/>
</dbReference>
<evidence type="ECO:0000256" key="2">
    <source>
        <dbReference type="ARBA" id="ARBA00022574"/>
    </source>
</evidence>
<sequence length="473" mass="48040">MTTGGFDCRSYDLNSYASNILKRRIERFSTVYACCFITAAEAALADGVTDAPAEGEAPTDMLLTASSTGDLRLYWLSDLVQKWTATTASGASTTTFPLQAPEAASCGSWAAHQGPVYCLAKVHTGSGLVILSGGDDGYVRGWLMSDVLRHVQAATRDPQRNTTHSSAATANETHQHQQPGLQHRHQQASELGSTAPAGPPAHLAVRMPRAESPLAASSLPPAVQALAPGRAGSGAVGVFVGCSDGGVHCLDLSSGGPVGHFSGPGHVAAVMAMDLHEPSSCLATGSEDGTVRLWDTRAAAAGGGGGAGRCARVLDGAAGRDVAGGGGGAEVLRCLRNPPVTCLRFDTSGSWLLSGQGGAAGGGGGTGAGGGSLGMWNLGMVQRVRQAPTSFVPQAMAVQPAEVLVVGSEQVLSRYSWGLEGPAQQPLTTRSAFALDVHPLTGAVAVGGVGASLELLSKYGKRTGGLAFISDED</sequence>
<dbReference type="InterPro" id="IPR042626">
    <property type="entry name" value="THOC6"/>
</dbReference>
<evidence type="ECO:0000313" key="7">
    <source>
        <dbReference type="Proteomes" id="UP000001058"/>
    </source>
</evidence>
<evidence type="ECO:0000256" key="1">
    <source>
        <dbReference type="ARBA" id="ARBA00009728"/>
    </source>
</evidence>
<dbReference type="GeneID" id="9618239"/>
<dbReference type="KEGG" id="vcn:VOLCADRAFT_120351"/>
<evidence type="ECO:0000256" key="4">
    <source>
        <dbReference type="PROSITE-ProRule" id="PRU00221"/>
    </source>
</evidence>
<dbReference type="InterPro" id="IPR036322">
    <property type="entry name" value="WD40_repeat_dom_sf"/>
</dbReference>
<dbReference type="Proteomes" id="UP000001058">
    <property type="component" value="Unassembled WGS sequence"/>
</dbReference>
<keyword evidence="7" id="KW-1185">Reference proteome</keyword>
<dbReference type="EMBL" id="GL378325">
    <property type="protein sequence ID" value="EFJ52111.1"/>
    <property type="molecule type" value="Genomic_DNA"/>
</dbReference>
<evidence type="ECO:0000256" key="3">
    <source>
        <dbReference type="ARBA" id="ARBA00022737"/>
    </source>
</evidence>
<dbReference type="PANTHER" id="PTHR44411">
    <property type="entry name" value="THO COMPLEX SUBUNIT 6 HOMOLOG"/>
    <property type="match status" value="1"/>
</dbReference>
<dbReference type="GO" id="GO:0000346">
    <property type="term" value="C:transcription export complex"/>
    <property type="evidence" value="ECO:0007669"/>
    <property type="project" value="TreeGrafter"/>
</dbReference>
<keyword evidence="2 4" id="KW-0853">WD repeat</keyword>
<dbReference type="SMART" id="SM00320">
    <property type="entry name" value="WD40"/>
    <property type="match status" value="3"/>
</dbReference>
<dbReference type="PROSITE" id="PS50082">
    <property type="entry name" value="WD_REPEATS_2"/>
    <property type="match status" value="1"/>
</dbReference>
<accession>D8TKR9</accession>
<organism evidence="7">
    <name type="scientific">Volvox carteri f. nagariensis</name>
    <dbReference type="NCBI Taxonomy" id="3068"/>
    <lineage>
        <taxon>Eukaryota</taxon>
        <taxon>Viridiplantae</taxon>
        <taxon>Chlorophyta</taxon>
        <taxon>core chlorophytes</taxon>
        <taxon>Chlorophyceae</taxon>
        <taxon>CS clade</taxon>
        <taxon>Chlamydomonadales</taxon>
        <taxon>Volvocaceae</taxon>
        <taxon>Volvox</taxon>
    </lineage>
</organism>
<dbReference type="Pfam" id="PF00400">
    <property type="entry name" value="WD40"/>
    <property type="match status" value="3"/>
</dbReference>
<feature type="region of interest" description="Disordered" evidence="5">
    <location>
        <begin position="155"/>
        <end position="201"/>
    </location>
</feature>
<comment type="similarity">
    <text evidence="1">Belongs to the WD repeat THOC6 family.</text>
</comment>
<evidence type="ECO:0000313" key="6">
    <source>
        <dbReference type="EMBL" id="EFJ52111.1"/>
    </source>
</evidence>
<dbReference type="InParanoid" id="D8TKR9"/>
<evidence type="ECO:0000256" key="5">
    <source>
        <dbReference type="SAM" id="MobiDB-lite"/>
    </source>
</evidence>
<dbReference type="GO" id="GO:0006406">
    <property type="term" value="P:mRNA export from nucleus"/>
    <property type="evidence" value="ECO:0007669"/>
    <property type="project" value="TreeGrafter"/>
</dbReference>
<dbReference type="PANTHER" id="PTHR44411:SF1">
    <property type="entry name" value="THO COMPLEX SUBUNIT 6 HOMOLOG"/>
    <property type="match status" value="1"/>
</dbReference>
<dbReference type="InterPro" id="IPR001680">
    <property type="entry name" value="WD40_rpt"/>
</dbReference>
<dbReference type="GO" id="GO:0000347">
    <property type="term" value="C:THO complex"/>
    <property type="evidence" value="ECO:0007669"/>
    <property type="project" value="TreeGrafter"/>
</dbReference>
<dbReference type="AlphaFoldDB" id="D8TKR9"/>
<feature type="compositionally biased region" description="Polar residues" evidence="5">
    <location>
        <begin position="160"/>
        <end position="180"/>
    </location>
</feature>
<protein>
    <submittedName>
        <fullName evidence="6">Uncharacterized protein</fullName>
    </submittedName>
</protein>
<reference evidence="6 7" key="1">
    <citation type="journal article" date="2010" name="Science">
        <title>Genomic analysis of organismal complexity in the multicellular green alga Volvox carteri.</title>
        <authorList>
            <person name="Prochnik S.E."/>
            <person name="Umen J."/>
            <person name="Nedelcu A.M."/>
            <person name="Hallmann A."/>
            <person name="Miller S.M."/>
            <person name="Nishii I."/>
            <person name="Ferris P."/>
            <person name="Kuo A."/>
            <person name="Mitros T."/>
            <person name="Fritz-Laylin L.K."/>
            <person name="Hellsten U."/>
            <person name="Chapman J."/>
            <person name="Simakov O."/>
            <person name="Rensing S.A."/>
            <person name="Terry A."/>
            <person name="Pangilinan J."/>
            <person name="Kapitonov V."/>
            <person name="Jurka J."/>
            <person name="Salamov A."/>
            <person name="Shapiro H."/>
            <person name="Schmutz J."/>
            <person name="Grimwood J."/>
            <person name="Lindquist E."/>
            <person name="Lucas S."/>
            <person name="Grigoriev I.V."/>
            <person name="Schmitt R."/>
            <person name="Kirk D."/>
            <person name="Rokhsar D.S."/>
        </authorList>
    </citation>
    <scope>NUCLEOTIDE SEQUENCE [LARGE SCALE GENOMIC DNA]</scope>
    <source>
        <strain evidence="7">f. Nagariensis / Eve</strain>
    </source>
</reference>
<dbReference type="InterPro" id="IPR019775">
    <property type="entry name" value="WD40_repeat_CS"/>
</dbReference>
<dbReference type="OrthoDB" id="273067at2759"/>
<gene>
    <name evidence="6" type="ORF">VOLCADRAFT_120351</name>
</gene>
<name>D8TKR9_VOLCA</name>
<feature type="repeat" description="WD" evidence="4">
    <location>
        <begin position="263"/>
        <end position="297"/>
    </location>
</feature>